<dbReference type="InterPro" id="IPR001789">
    <property type="entry name" value="Sig_transdc_resp-reg_receiver"/>
</dbReference>
<dbReference type="AlphaFoldDB" id="A0A845A1Y2"/>
<evidence type="ECO:0000259" key="2">
    <source>
        <dbReference type="PROSITE" id="PS50110"/>
    </source>
</evidence>
<organism evidence="3 4">
    <name type="scientific">Aurantiacibacter arachoides</name>
    <dbReference type="NCBI Taxonomy" id="1850444"/>
    <lineage>
        <taxon>Bacteria</taxon>
        <taxon>Pseudomonadati</taxon>
        <taxon>Pseudomonadota</taxon>
        <taxon>Alphaproteobacteria</taxon>
        <taxon>Sphingomonadales</taxon>
        <taxon>Erythrobacteraceae</taxon>
        <taxon>Aurantiacibacter</taxon>
    </lineage>
</organism>
<dbReference type="EMBL" id="WTYH01000001">
    <property type="protein sequence ID" value="MXO92967.1"/>
    <property type="molecule type" value="Genomic_DNA"/>
</dbReference>
<reference evidence="3 4" key="1">
    <citation type="submission" date="2019-12" db="EMBL/GenBank/DDBJ databases">
        <title>Genomic-based taxomic classification of the family Erythrobacteraceae.</title>
        <authorList>
            <person name="Xu L."/>
        </authorList>
    </citation>
    <scope>NUCLEOTIDE SEQUENCE [LARGE SCALE GENOMIC DNA]</scope>
    <source>
        <strain evidence="3 4">RC4-10-4</strain>
    </source>
</reference>
<dbReference type="InterPro" id="IPR011006">
    <property type="entry name" value="CheY-like_superfamily"/>
</dbReference>
<proteinExistence type="predicted"/>
<evidence type="ECO:0000256" key="1">
    <source>
        <dbReference type="PROSITE-ProRule" id="PRU00169"/>
    </source>
</evidence>
<comment type="caution">
    <text evidence="3">The sequence shown here is derived from an EMBL/GenBank/DDBJ whole genome shotgun (WGS) entry which is preliminary data.</text>
</comment>
<dbReference type="PROSITE" id="PS50110">
    <property type="entry name" value="RESPONSE_REGULATORY"/>
    <property type="match status" value="1"/>
</dbReference>
<feature type="modified residue" description="4-aspartylphosphate" evidence="1">
    <location>
        <position position="57"/>
    </location>
</feature>
<evidence type="ECO:0000313" key="4">
    <source>
        <dbReference type="Proteomes" id="UP000460626"/>
    </source>
</evidence>
<feature type="domain" description="Response regulatory" evidence="2">
    <location>
        <begin position="8"/>
        <end position="119"/>
    </location>
</feature>
<dbReference type="OrthoDB" id="582170at2"/>
<dbReference type="Gene3D" id="3.40.50.2300">
    <property type="match status" value="1"/>
</dbReference>
<dbReference type="Proteomes" id="UP000460626">
    <property type="component" value="Unassembled WGS sequence"/>
</dbReference>
<dbReference type="GO" id="GO:0000160">
    <property type="term" value="P:phosphorelay signal transduction system"/>
    <property type="evidence" value="ECO:0007669"/>
    <property type="project" value="InterPro"/>
</dbReference>
<evidence type="ECO:0000313" key="3">
    <source>
        <dbReference type="EMBL" id="MXO92967.1"/>
    </source>
</evidence>
<sequence length="125" mass="13503">MSTPALTFVLVLEDEPFIAMDLQFALEDVGITAVTAKSSEEAFAALENNTIDGGILDVNLGKGMTCEPVALELHRRGVPFILNTGDLDRSGELLRRFDAPVVAKPTPAEMVVDRLLAFAAGRYPR</sequence>
<keyword evidence="1" id="KW-0597">Phosphoprotein</keyword>
<keyword evidence="4" id="KW-1185">Reference proteome</keyword>
<dbReference type="SUPFAM" id="SSF52172">
    <property type="entry name" value="CheY-like"/>
    <property type="match status" value="1"/>
</dbReference>
<dbReference type="RefSeq" id="WP_131452287.1">
    <property type="nucleotide sequence ID" value="NZ_BMJK01000001.1"/>
</dbReference>
<accession>A0A845A1Y2</accession>
<name>A0A845A1Y2_9SPHN</name>
<gene>
    <name evidence="3" type="ORF">GRI62_05025</name>
</gene>
<protein>
    <submittedName>
        <fullName evidence="3">Response regulator</fullName>
    </submittedName>
</protein>